<feature type="region of interest" description="Disordered" evidence="1">
    <location>
        <begin position="358"/>
        <end position="388"/>
    </location>
</feature>
<dbReference type="Gene3D" id="1.20.120.1910">
    <property type="entry name" value="Cysteine-tRNA ligase, C-terminal anti-codon recognition domain"/>
    <property type="match status" value="1"/>
</dbReference>
<dbReference type="Gene3D" id="1.10.720.30">
    <property type="entry name" value="SAP domain"/>
    <property type="match status" value="1"/>
</dbReference>
<gene>
    <name evidence="3" type="ORF">ACHAXA_004578</name>
</gene>
<evidence type="ECO:0000313" key="3">
    <source>
        <dbReference type="EMBL" id="KAL3808132.1"/>
    </source>
</evidence>
<sequence length="422" mass="47419">MMRLYSLPIIDKVLSSRLDTRKRRAFNEADVICDVLLNVHGISVWDKDRTWSTGGGGGGGRERGSFDQSDCGGRGGCGGRYGREGRGSGRGRGRERQVNVHGHDYSMVGGPVNPASCKLSETEIHDLIRERIECKFARDFNSADRIERDLRMAGVVVDDGSKECRENGEEMAYHQCGAGHGLSFEQIAKICELVAERSEAKAAMDYDRADEIFNYLTREYEINIDNRASEWALLHEEYIFNADMSSFIPDNDKCVMIGKKLGERILARKRRDFDLADDIRDKLCGQYVVEIDDRSKEWMVIAPKGGRWLNDDNEIKDNSNIVSKEEWDKEEDEEVDANGIGFVDETAYNDDPDISIAKMKAGESNSVDSPSSTSDLSDEHASLSTMTIPELKERLREVGLPVSGKKSELITRLIEAYNNWSD</sequence>
<feature type="compositionally biased region" description="Low complexity" evidence="1">
    <location>
        <begin position="364"/>
        <end position="375"/>
    </location>
</feature>
<proteinExistence type="predicted"/>
<dbReference type="SMART" id="SM00513">
    <property type="entry name" value="SAP"/>
    <property type="match status" value="1"/>
</dbReference>
<dbReference type="InterPro" id="IPR003034">
    <property type="entry name" value="SAP_dom"/>
</dbReference>
<dbReference type="SUPFAM" id="SSF47323">
    <property type="entry name" value="Anticodon-binding domain of a subclass of class I aminoacyl-tRNA synthetases"/>
    <property type="match status" value="1"/>
</dbReference>
<reference evidence="3 4" key="1">
    <citation type="submission" date="2024-10" db="EMBL/GenBank/DDBJ databases">
        <title>Updated reference genomes for cyclostephanoid diatoms.</title>
        <authorList>
            <person name="Roberts W.R."/>
            <person name="Alverson A.J."/>
        </authorList>
    </citation>
    <scope>NUCLEOTIDE SEQUENCE [LARGE SCALE GENOMIC DNA]</scope>
    <source>
        <strain evidence="3 4">AJA228-03</strain>
    </source>
</reference>
<evidence type="ECO:0000313" key="4">
    <source>
        <dbReference type="Proteomes" id="UP001530377"/>
    </source>
</evidence>
<evidence type="ECO:0000259" key="2">
    <source>
        <dbReference type="PROSITE" id="PS50800"/>
    </source>
</evidence>
<dbReference type="InterPro" id="IPR036361">
    <property type="entry name" value="SAP_dom_sf"/>
</dbReference>
<keyword evidence="4" id="KW-1185">Reference proteome</keyword>
<dbReference type="InterPro" id="IPR009080">
    <property type="entry name" value="tRNAsynth_Ia_anticodon-bd"/>
</dbReference>
<protein>
    <recommendedName>
        <fullName evidence="2">SAP domain-containing protein</fullName>
    </recommendedName>
</protein>
<evidence type="ECO:0000256" key="1">
    <source>
        <dbReference type="SAM" id="MobiDB-lite"/>
    </source>
</evidence>
<dbReference type="Proteomes" id="UP001530377">
    <property type="component" value="Unassembled WGS sequence"/>
</dbReference>
<dbReference type="Pfam" id="PF02037">
    <property type="entry name" value="SAP"/>
    <property type="match status" value="1"/>
</dbReference>
<name>A0ABD3R6Y7_9STRA</name>
<feature type="domain" description="SAP" evidence="2">
    <location>
        <begin position="383"/>
        <end position="417"/>
    </location>
</feature>
<dbReference type="PROSITE" id="PS50800">
    <property type="entry name" value="SAP"/>
    <property type="match status" value="1"/>
</dbReference>
<accession>A0ABD3R6Y7</accession>
<feature type="region of interest" description="Disordered" evidence="1">
    <location>
        <begin position="50"/>
        <end position="71"/>
    </location>
</feature>
<dbReference type="AlphaFoldDB" id="A0ABD3R6Y7"/>
<dbReference type="EMBL" id="JALLPB020000544">
    <property type="protein sequence ID" value="KAL3808132.1"/>
    <property type="molecule type" value="Genomic_DNA"/>
</dbReference>
<comment type="caution">
    <text evidence="3">The sequence shown here is derived from an EMBL/GenBank/DDBJ whole genome shotgun (WGS) entry which is preliminary data.</text>
</comment>
<dbReference type="SUPFAM" id="SSF68906">
    <property type="entry name" value="SAP domain"/>
    <property type="match status" value="1"/>
</dbReference>
<organism evidence="3 4">
    <name type="scientific">Cyclostephanos tholiformis</name>
    <dbReference type="NCBI Taxonomy" id="382380"/>
    <lineage>
        <taxon>Eukaryota</taxon>
        <taxon>Sar</taxon>
        <taxon>Stramenopiles</taxon>
        <taxon>Ochrophyta</taxon>
        <taxon>Bacillariophyta</taxon>
        <taxon>Coscinodiscophyceae</taxon>
        <taxon>Thalassiosirophycidae</taxon>
        <taxon>Stephanodiscales</taxon>
        <taxon>Stephanodiscaceae</taxon>
        <taxon>Cyclostephanos</taxon>
    </lineage>
</organism>